<comment type="caution">
    <text evidence="8">The sequence shown here is derived from an EMBL/GenBank/DDBJ whole genome shotgun (WGS) entry which is preliminary data.</text>
</comment>
<protein>
    <recommendedName>
        <fullName evidence="7">Single cache domain-containing protein</fullName>
    </recommendedName>
</protein>
<dbReference type="EMBL" id="MGGX01000037">
    <property type="protein sequence ID" value="OGM54302.1"/>
    <property type="molecule type" value="Genomic_DNA"/>
</dbReference>
<keyword evidence="2" id="KW-1003">Cell membrane</keyword>
<keyword evidence="5 6" id="KW-0472">Membrane</keyword>
<accession>A0A1F8ARB9</accession>
<evidence type="ECO:0000256" key="3">
    <source>
        <dbReference type="ARBA" id="ARBA00022692"/>
    </source>
</evidence>
<comment type="subcellular location">
    <subcellularLocation>
        <location evidence="1">Cell membrane</location>
        <topology evidence="1">Multi-pass membrane protein</topology>
    </subcellularLocation>
</comment>
<evidence type="ECO:0000259" key="7">
    <source>
        <dbReference type="Pfam" id="PF17202"/>
    </source>
</evidence>
<evidence type="ECO:0000313" key="9">
    <source>
        <dbReference type="Proteomes" id="UP000177794"/>
    </source>
</evidence>
<evidence type="ECO:0000313" key="8">
    <source>
        <dbReference type="EMBL" id="OGM54302.1"/>
    </source>
</evidence>
<feature type="transmembrane region" description="Helical" evidence="6">
    <location>
        <begin position="103"/>
        <end position="122"/>
    </location>
</feature>
<dbReference type="Proteomes" id="UP000177794">
    <property type="component" value="Unassembled WGS sequence"/>
</dbReference>
<dbReference type="SUPFAM" id="SSF103190">
    <property type="entry name" value="Sensory domain-like"/>
    <property type="match status" value="1"/>
</dbReference>
<evidence type="ECO:0000256" key="1">
    <source>
        <dbReference type="ARBA" id="ARBA00004651"/>
    </source>
</evidence>
<reference evidence="8 9" key="1">
    <citation type="journal article" date="2016" name="Nat. Commun.">
        <title>Thousands of microbial genomes shed light on interconnected biogeochemical processes in an aquifer system.</title>
        <authorList>
            <person name="Anantharaman K."/>
            <person name="Brown C.T."/>
            <person name="Hug L.A."/>
            <person name="Sharon I."/>
            <person name="Castelle C.J."/>
            <person name="Probst A.J."/>
            <person name="Thomas B.C."/>
            <person name="Singh A."/>
            <person name="Wilkins M.J."/>
            <person name="Karaoz U."/>
            <person name="Brodie E.L."/>
            <person name="Williams K.H."/>
            <person name="Hubbard S.S."/>
            <person name="Banfield J.F."/>
        </authorList>
    </citation>
    <scope>NUCLEOTIDE SEQUENCE [LARGE SCALE GENOMIC DNA]</scope>
</reference>
<evidence type="ECO:0000256" key="5">
    <source>
        <dbReference type="ARBA" id="ARBA00023136"/>
    </source>
</evidence>
<name>A0A1F8ARB9_9BACT</name>
<proteinExistence type="predicted"/>
<feature type="domain" description="Single cache" evidence="7">
    <location>
        <begin position="2"/>
        <end position="94"/>
    </location>
</feature>
<dbReference type="InterPro" id="IPR033463">
    <property type="entry name" value="sCache_3"/>
</dbReference>
<keyword evidence="3 6" id="KW-0812">Transmembrane</keyword>
<dbReference type="InterPro" id="IPR029151">
    <property type="entry name" value="Sensor-like_sf"/>
</dbReference>
<evidence type="ECO:0000256" key="6">
    <source>
        <dbReference type="SAM" id="Phobius"/>
    </source>
</evidence>
<dbReference type="STRING" id="1802511.A3E15_00695"/>
<dbReference type="GO" id="GO:0005886">
    <property type="term" value="C:plasma membrane"/>
    <property type="evidence" value="ECO:0007669"/>
    <property type="project" value="UniProtKB-SubCell"/>
</dbReference>
<sequence>MDGVKKGTGLEAAVFGKDSLSATTITDFTGKTRPIGIKETNKEVLETVLGKGEKKTALVSLLNGQYFASYHPLKDVDGSVVGMIFTGKPAYSVLATAGRSIEITFLVSAVLIIFSIVPTYLISKYIAQQLK</sequence>
<organism evidence="8 9">
    <name type="scientific">Candidatus Woesebacteria bacterium RIFCSPHIGHO2_12_FULL_42_9</name>
    <dbReference type="NCBI Taxonomy" id="1802511"/>
    <lineage>
        <taxon>Bacteria</taxon>
        <taxon>Candidatus Woeseibacteriota</taxon>
    </lineage>
</organism>
<dbReference type="Pfam" id="PF17202">
    <property type="entry name" value="sCache_3_3"/>
    <property type="match status" value="1"/>
</dbReference>
<evidence type="ECO:0000256" key="4">
    <source>
        <dbReference type="ARBA" id="ARBA00022989"/>
    </source>
</evidence>
<gene>
    <name evidence="8" type="ORF">A3E15_00695</name>
</gene>
<evidence type="ECO:0000256" key="2">
    <source>
        <dbReference type="ARBA" id="ARBA00022475"/>
    </source>
</evidence>
<dbReference type="AlphaFoldDB" id="A0A1F8ARB9"/>
<keyword evidence="4 6" id="KW-1133">Transmembrane helix</keyword>